<gene>
    <name evidence="3" type="primary">MSV177</name>
</gene>
<organismHost>
    <name type="scientific">Melanoplus sanguinipes</name>
    <name type="common">Migratory grasshopper</name>
    <dbReference type="NCBI Taxonomy" id="65742"/>
</organismHost>
<evidence type="ECO:0000313" key="3">
    <source>
        <dbReference type="EMBL" id="AAC97772.1"/>
    </source>
</evidence>
<feature type="transmembrane region" description="Helical" evidence="2">
    <location>
        <begin position="12"/>
        <end position="32"/>
    </location>
</feature>
<keyword evidence="2" id="KW-0812">Transmembrane</keyword>
<dbReference type="EMBL" id="AF063866">
    <property type="protein sequence ID" value="AAC97772.1"/>
    <property type="molecule type" value="Genomic_DNA"/>
</dbReference>
<organism evidence="3 4">
    <name type="scientific">Melanoplus sanguinipes entomopoxvirus</name>
    <name type="common">MsEPV</name>
    <dbReference type="NCBI Taxonomy" id="83191"/>
    <lineage>
        <taxon>Viruses</taxon>
        <taxon>Varidnaviria</taxon>
        <taxon>Bamfordvirae</taxon>
        <taxon>Nucleocytoviricota</taxon>
        <taxon>Pokkesviricetes</taxon>
        <taxon>Chitovirales</taxon>
        <taxon>Poxviridae</taxon>
        <taxon>Entomopoxvirinae</taxon>
        <taxon>Deltaentomopoxvirus</taxon>
        <taxon>Deltaentomopoxvirus msanguinipes</taxon>
    </lineage>
</organism>
<dbReference type="KEGG" id="vg:1449767"/>
<dbReference type="GeneID" id="1449767"/>
<dbReference type="Proteomes" id="UP000172353">
    <property type="component" value="Segment"/>
</dbReference>
<name>Q9YVR5_MSEPV</name>
<protein>
    <submittedName>
        <fullName evidence="3">Uncharacterized protein</fullName>
    </submittedName>
</protein>
<sequence length="210" mass="23856">MTNSECKKIRLALISVFITALICSIVALSIILSQKHGNELSKDQNGYIEKFSEIMNGFTNKINENEENFLDEFEKNENAEKEIIQHIDDLRNMINQQQSTSKNNNLPQVNYESINQNPQILHPPNVQFIPPPNQQLPQSQFVPLIKIPIANNGIPPPFPTQQFIPQNSQMQGVPMNIQQLLQNCPINYPPNIWASRVGNMHYPPSMQAVG</sequence>
<evidence type="ECO:0000256" key="2">
    <source>
        <dbReference type="SAM" id="Phobius"/>
    </source>
</evidence>
<proteinExistence type="predicted"/>
<accession>Q9YVR5</accession>
<dbReference type="PIR" id="T28338">
    <property type="entry name" value="T28338"/>
</dbReference>
<dbReference type="RefSeq" id="NP_048248.1">
    <property type="nucleotide sequence ID" value="NC_001993.1"/>
</dbReference>
<keyword evidence="4" id="KW-1185">Reference proteome</keyword>
<reference evidence="3 4" key="1">
    <citation type="journal article" date="1999" name="J. Virol.">
        <title>The genome of Melanoplus sanguinipes entomopoxvirus.</title>
        <authorList>
            <person name="Afonso C.L."/>
            <person name="Tulman E.R."/>
            <person name="Lu Z."/>
            <person name="Oma E."/>
            <person name="Kutish G.F."/>
            <person name="Rock D.L."/>
        </authorList>
    </citation>
    <scope>NUCLEOTIDE SEQUENCE [LARGE SCALE GENOMIC DNA]</scope>
    <source>
        <strain evidence="3">Tucson</strain>
    </source>
</reference>
<evidence type="ECO:0000256" key="1">
    <source>
        <dbReference type="SAM" id="Coils"/>
    </source>
</evidence>
<keyword evidence="2" id="KW-0472">Membrane</keyword>
<evidence type="ECO:0000313" key="4">
    <source>
        <dbReference type="Proteomes" id="UP000172353"/>
    </source>
</evidence>
<feature type="coiled-coil region" evidence="1">
    <location>
        <begin position="62"/>
        <end position="96"/>
    </location>
</feature>
<keyword evidence="2" id="KW-1133">Transmembrane helix</keyword>
<keyword evidence="1" id="KW-0175">Coiled coil</keyword>